<proteinExistence type="predicted"/>
<organism evidence="1 2">
    <name type="scientific">Melia azedarach</name>
    <name type="common">Chinaberry tree</name>
    <dbReference type="NCBI Taxonomy" id="155640"/>
    <lineage>
        <taxon>Eukaryota</taxon>
        <taxon>Viridiplantae</taxon>
        <taxon>Streptophyta</taxon>
        <taxon>Embryophyta</taxon>
        <taxon>Tracheophyta</taxon>
        <taxon>Spermatophyta</taxon>
        <taxon>Magnoliopsida</taxon>
        <taxon>eudicotyledons</taxon>
        <taxon>Gunneridae</taxon>
        <taxon>Pentapetalae</taxon>
        <taxon>rosids</taxon>
        <taxon>malvids</taxon>
        <taxon>Sapindales</taxon>
        <taxon>Meliaceae</taxon>
        <taxon>Melia</taxon>
    </lineage>
</organism>
<keyword evidence="2" id="KW-1185">Reference proteome</keyword>
<gene>
    <name evidence="1" type="ORF">OWV82_018116</name>
</gene>
<accession>A0ACC1X9J1</accession>
<evidence type="ECO:0000313" key="1">
    <source>
        <dbReference type="EMBL" id="KAJ4708110.1"/>
    </source>
</evidence>
<name>A0ACC1X9J1_MELAZ</name>
<evidence type="ECO:0000313" key="2">
    <source>
        <dbReference type="Proteomes" id="UP001164539"/>
    </source>
</evidence>
<keyword evidence="1" id="KW-0645">Protease</keyword>
<sequence>MEEDRILEAERQQIEHIRQLEYEELQVEEVDDSHDSSDEEPNVTGADSSDQFTFDTCLASLHAYLGEVEDTHHRMAFLDGGAILTLPLFYLEGVVLFPEATLPLRVIQPNFVAAVDRALTQVDAPYTIGVVRVYRDLDNRRIKFATTGTTAEIRQYRRLEDGSLNVVTRGQQRFRLRRRWIDVEGVPCGEVQIIQEDSPLRAPHDVFENLGSVSNMRSKSLSHTFPSNSSSHKYGNGANDSEATSEDSFESELSPTERRIHQSVIDSCYGYDIMDESASSDDDKSAFESDIQFRRHHLNDQDSVGNWKESEKVGLRTGKSSMLGRQPLRGEGSKMYWRNELYQFRRVSRAFWPYWVYRMYDSYSLAQSAAEKWKQIIGTPNMDDLVKKPDLLSFYIASKIPVSESTRQELLEIDGVSYRLRREIELLESFDLVRCKTCKTAIARRSDMLVMSSEGPLSAYVNPHGCVHEIMTFYKANGLALNDGPHTEYSWFPGYAWTITRCNTCETHMGWLFTATKKNLKPKSFWGVRSSQVADGTC</sequence>
<protein>
    <submittedName>
        <fullName evidence="1">ATP-dependent protease La (LON) domain protein</fullName>
    </submittedName>
</protein>
<keyword evidence="1" id="KW-0378">Hydrolase</keyword>
<dbReference type="EMBL" id="CM051403">
    <property type="protein sequence ID" value="KAJ4708110.1"/>
    <property type="molecule type" value="Genomic_DNA"/>
</dbReference>
<dbReference type="Proteomes" id="UP001164539">
    <property type="component" value="Chromosome 10"/>
</dbReference>
<comment type="caution">
    <text evidence="1">The sequence shown here is derived from an EMBL/GenBank/DDBJ whole genome shotgun (WGS) entry which is preliminary data.</text>
</comment>
<reference evidence="1 2" key="1">
    <citation type="journal article" date="2023" name="Science">
        <title>Complex scaffold remodeling in plant triterpene biosynthesis.</title>
        <authorList>
            <person name="De La Pena R."/>
            <person name="Hodgson H."/>
            <person name="Liu J.C."/>
            <person name="Stephenson M.J."/>
            <person name="Martin A.C."/>
            <person name="Owen C."/>
            <person name="Harkess A."/>
            <person name="Leebens-Mack J."/>
            <person name="Jimenez L.E."/>
            <person name="Osbourn A."/>
            <person name="Sattely E.S."/>
        </authorList>
    </citation>
    <scope>NUCLEOTIDE SEQUENCE [LARGE SCALE GENOMIC DNA]</scope>
    <source>
        <strain evidence="2">cv. JPN11</strain>
        <tissue evidence="1">Leaf</tissue>
    </source>
</reference>